<dbReference type="EMBL" id="CM046131">
    <property type="protein sequence ID" value="KAI8429715.1"/>
    <property type="molecule type" value="Genomic_DNA"/>
</dbReference>
<gene>
    <name evidence="1" type="ORF">MSG28_000276</name>
</gene>
<sequence>MEWLGSTILKTFWRPSVNVVRTRYHADKTRLVRRYGYNEKLWSGGLLPRTVGKALPIPEYRPINAWTERRALFGQNDYIDILGKGDIHPVKTLYTLPAWIRGFQAKQEYHVILRKKKMWAKTAKPNLRPTKWKDLEKRLAFLYRKLNRKTKTGPSPD</sequence>
<evidence type="ECO:0000313" key="2">
    <source>
        <dbReference type="Proteomes" id="UP001064048"/>
    </source>
</evidence>
<dbReference type="Proteomes" id="UP001064048">
    <property type="component" value="Chromosome Z"/>
</dbReference>
<evidence type="ECO:0000313" key="1">
    <source>
        <dbReference type="EMBL" id="KAI8429715.1"/>
    </source>
</evidence>
<reference evidence="1 2" key="1">
    <citation type="journal article" date="2022" name="Genome Biol. Evol.">
        <title>The Spruce Budworm Genome: Reconstructing the Evolutionary History of Antifreeze Proteins.</title>
        <authorList>
            <person name="Beliveau C."/>
            <person name="Gagne P."/>
            <person name="Picq S."/>
            <person name="Vernygora O."/>
            <person name="Keeling C.I."/>
            <person name="Pinkney K."/>
            <person name="Doucet D."/>
            <person name="Wen F."/>
            <person name="Johnston J.S."/>
            <person name="Maaroufi H."/>
            <person name="Boyle B."/>
            <person name="Laroche J."/>
            <person name="Dewar K."/>
            <person name="Juretic N."/>
            <person name="Blackburn G."/>
            <person name="Nisole A."/>
            <person name="Brunet B."/>
            <person name="Brandao M."/>
            <person name="Lumley L."/>
            <person name="Duan J."/>
            <person name="Quan G."/>
            <person name="Lucarotti C.J."/>
            <person name="Roe A.D."/>
            <person name="Sperling F.A.H."/>
            <person name="Levesque R.C."/>
            <person name="Cusson M."/>
        </authorList>
    </citation>
    <scope>NUCLEOTIDE SEQUENCE [LARGE SCALE GENOMIC DNA]</scope>
    <source>
        <strain evidence="1">Glfc:IPQL:Cfum</strain>
    </source>
</reference>
<name>A0ACC0K0D4_CHOFU</name>
<proteinExistence type="predicted"/>
<accession>A0ACC0K0D4</accession>
<comment type="caution">
    <text evidence="1">The sequence shown here is derived from an EMBL/GenBank/DDBJ whole genome shotgun (WGS) entry which is preliminary data.</text>
</comment>
<keyword evidence="2" id="KW-1185">Reference proteome</keyword>
<organism evidence="1 2">
    <name type="scientific">Choristoneura fumiferana</name>
    <name type="common">Spruce budworm moth</name>
    <name type="synonym">Archips fumiferana</name>
    <dbReference type="NCBI Taxonomy" id="7141"/>
    <lineage>
        <taxon>Eukaryota</taxon>
        <taxon>Metazoa</taxon>
        <taxon>Ecdysozoa</taxon>
        <taxon>Arthropoda</taxon>
        <taxon>Hexapoda</taxon>
        <taxon>Insecta</taxon>
        <taxon>Pterygota</taxon>
        <taxon>Neoptera</taxon>
        <taxon>Endopterygota</taxon>
        <taxon>Lepidoptera</taxon>
        <taxon>Glossata</taxon>
        <taxon>Ditrysia</taxon>
        <taxon>Tortricoidea</taxon>
        <taxon>Tortricidae</taxon>
        <taxon>Tortricinae</taxon>
        <taxon>Choristoneura</taxon>
    </lineage>
</organism>
<protein>
    <submittedName>
        <fullName evidence="1">Uncharacterized protein</fullName>
    </submittedName>
</protein>